<name>A0A7S8EC77_9CHLR</name>
<dbReference type="EMBL" id="CP062983">
    <property type="protein sequence ID" value="QPC84249.1"/>
    <property type="molecule type" value="Genomic_DNA"/>
</dbReference>
<gene>
    <name evidence="2" type="ORF">G4Y79_07710</name>
</gene>
<evidence type="ECO:0000313" key="2">
    <source>
        <dbReference type="EMBL" id="QPC84249.1"/>
    </source>
</evidence>
<dbReference type="AlphaFoldDB" id="A0A7S8EC77"/>
<organism evidence="2 3">
    <name type="scientific">Phototrophicus methaneseepsis</name>
    <dbReference type="NCBI Taxonomy" id="2710758"/>
    <lineage>
        <taxon>Bacteria</taxon>
        <taxon>Bacillati</taxon>
        <taxon>Chloroflexota</taxon>
        <taxon>Candidatus Thermofontia</taxon>
        <taxon>Phototrophicales</taxon>
        <taxon>Phototrophicaceae</taxon>
        <taxon>Phototrophicus</taxon>
    </lineage>
</organism>
<dbReference type="KEGG" id="pmet:G4Y79_07710"/>
<evidence type="ECO:0000259" key="1">
    <source>
        <dbReference type="Pfam" id="PF12697"/>
    </source>
</evidence>
<dbReference type="Gene3D" id="3.40.50.1820">
    <property type="entry name" value="alpha/beta hydrolase"/>
    <property type="match status" value="1"/>
</dbReference>
<dbReference type="Pfam" id="PF12697">
    <property type="entry name" value="Abhydrolase_6"/>
    <property type="match status" value="1"/>
</dbReference>
<dbReference type="InterPro" id="IPR029058">
    <property type="entry name" value="AB_hydrolase_fold"/>
</dbReference>
<dbReference type="PANTHER" id="PTHR37017:SF11">
    <property type="entry name" value="ESTERASE_LIPASE_THIOESTERASE DOMAIN-CONTAINING PROTEIN"/>
    <property type="match status" value="1"/>
</dbReference>
<sequence>MATFVLVHGMWHGGWCWQKLRPLLEAAGHKVYTPTLTGLGERAHLNMAQIDFDIHVQDVLNVLKYEDLNDVLLCGHSYGAGIVLAVAAQARERLMHLISVDGLMPSNGHSYQEAYPRFYERLRDLALGSGNKWWVPVPPDWTFGITKAYDLAWVESKLTPFPIHALETPVTFQLPAESTLLHTFITCTLGQTEENLAEEKKALIKQGWYYRTLHTGHDAMITQPQKLADLLLELA</sequence>
<keyword evidence="3" id="KW-1185">Reference proteome</keyword>
<dbReference type="Proteomes" id="UP000594468">
    <property type="component" value="Chromosome"/>
</dbReference>
<dbReference type="InterPro" id="IPR000073">
    <property type="entry name" value="AB_hydrolase_1"/>
</dbReference>
<evidence type="ECO:0000313" key="3">
    <source>
        <dbReference type="Proteomes" id="UP000594468"/>
    </source>
</evidence>
<dbReference type="InterPro" id="IPR052897">
    <property type="entry name" value="Sec-Metab_Biosynth_Hydrolase"/>
</dbReference>
<accession>A0A7S8EC77</accession>
<dbReference type="SUPFAM" id="SSF53474">
    <property type="entry name" value="alpha/beta-Hydrolases"/>
    <property type="match status" value="1"/>
</dbReference>
<feature type="domain" description="AB hydrolase-1" evidence="1">
    <location>
        <begin position="4"/>
        <end position="229"/>
    </location>
</feature>
<proteinExistence type="predicted"/>
<dbReference type="GO" id="GO:0016787">
    <property type="term" value="F:hydrolase activity"/>
    <property type="evidence" value="ECO:0007669"/>
    <property type="project" value="UniProtKB-KW"/>
</dbReference>
<dbReference type="PANTHER" id="PTHR37017">
    <property type="entry name" value="AB HYDROLASE-1 DOMAIN-CONTAINING PROTEIN-RELATED"/>
    <property type="match status" value="1"/>
</dbReference>
<keyword evidence="2" id="KW-0378">Hydrolase</keyword>
<dbReference type="RefSeq" id="WP_195172312.1">
    <property type="nucleotide sequence ID" value="NZ_CP062983.1"/>
</dbReference>
<reference evidence="2 3" key="1">
    <citation type="submission" date="2020-02" db="EMBL/GenBank/DDBJ databases">
        <authorList>
            <person name="Zheng R.K."/>
            <person name="Sun C.M."/>
        </authorList>
    </citation>
    <scope>NUCLEOTIDE SEQUENCE [LARGE SCALE GENOMIC DNA]</scope>
    <source>
        <strain evidence="3">rifampicinis</strain>
    </source>
</reference>
<protein>
    <submittedName>
        <fullName evidence="2">Alpha/beta hydrolase</fullName>
    </submittedName>
</protein>